<gene>
    <name evidence="2" type="ORF">CR513_35816</name>
</gene>
<dbReference type="EMBL" id="QJKJ01007397">
    <property type="protein sequence ID" value="RDX83288.1"/>
    <property type="molecule type" value="Genomic_DNA"/>
</dbReference>
<proteinExistence type="predicted"/>
<evidence type="ECO:0008006" key="4">
    <source>
        <dbReference type="Google" id="ProtNLM"/>
    </source>
</evidence>
<dbReference type="Proteomes" id="UP000257109">
    <property type="component" value="Unassembled WGS sequence"/>
</dbReference>
<feature type="non-terminal residue" evidence="2">
    <location>
        <position position="1"/>
    </location>
</feature>
<evidence type="ECO:0000313" key="2">
    <source>
        <dbReference type="EMBL" id="RDX83288.1"/>
    </source>
</evidence>
<sequence length="104" mass="13240">MCERHERNRREERHVRHDRREKDRREELDMRKCEILPFLGNCKPKIYIHWELKVEDYAMIWWTTMLHDMRRDVVEPCKSWYDLKRLMRKRFVSPSCERDLHNKL</sequence>
<evidence type="ECO:0000256" key="1">
    <source>
        <dbReference type="SAM" id="MobiDB-lite"/>
    </source>
</evidence>
<dbReference type="AlphaFoldDB" id="A0A371FYE8"/>
<reference evidence="2" key="1">
    <citation type="submission" date="2018-05" db="EMBL/GenBank/DDBJ databases">
        <title>Draft genome of Mucuna pruriens seed.</title>
        <authorList>
            <person name="Nnadi N.E."/>
            <person name="Vos R."/>
            <person name="Hasami M.H."/>
            <person name="Devisetty U.K."/>
            <person name="Aguiy J.C."/>
        </authorList>
    </citation>
    <scope>NUCLEOTIDE SEQUENCE [LARGE SCALE GENOMIC DNA]</scope>
    <source>
        <strain evidence="2">JCA_2017</strain>
    </source>
</reference>
<protein>
    <recommendedName>
        <fullName evidence="4">Retrotransposon gag domain-containing protein</fullName>
    </recommendedName>
</protein>
<keyword evidence="3" id="KW-1185">Reference proteome</keyword>
<organism evidence="2 3">
    <name type="scientific">Mucuna pruriens</name>
    <name type="common">Velvet bean</name>
    <name type="synonym">Dolichos pruriens</name>
    <dbReference type="NCBI Taxonomy" id="157652"/>
    <lineage>
        <taxon>Eukaryota</taxon>
        <taxon>Viridiplantae</taxon>
        <taxon>Streptophyta</taxon>
        <taxon>Embryophyta</taxon>
        <taxon>Tracheophyta</taxon>
        <taxon>Spermatophyta</taxon>
        <taxon>Magnoliopsida</taxon>
        <taxon>eudicotyledons</taxon>
        <taxon>Gunneridae</taxon>
        <taxon>Pentapetalae</taxon>
        <taxon>rosids</taxon>
        <taxon>fabids</taxon>
        <taxon>Fabales</taxon>
        <taxon>Fabaceae</taxon>
        <taxon>Papilionoideae</taxon>
        <taxon>50 kb inversion clade</taxon>
        <taxon>NPAAA clade</taxon>
        <taxon>indigoferoid/millettioid clade</taxon>
        <taxon>Phaseoleae</taxon>
        <taxon>Mucuna</taxon>
    </lineage>
</organism>
<name>A0A371FYE8_MUCPR</name>
<accession>A0A371FYE8</accession>
<dbReference type="OrthoDB" id="1934635at2759"/>
<comment type="caution">
    <text evidence="2">The sequence shown here is derived from an EMBL/GenBank/DDBJ whole genome shotgun (WGS) entry which is preliminary data.</text>
</comment>
<evidence type="ECO:0000313" key="3">
    <source>
        <dbReference type="Proteomes" id="UP000257109"/>
    </source>
</evidence>
<feature type="region of interest" description="Disordered" evidence="1">
    <location>
        <begin position="1"/>
        <end position="26"/>
    </location>
</feature>